<dbReference type="RefSeq" id="WP_257083810.1">
    <property type="nucleotide sequence ID" value="NZ_CP102096.1"/>
</dbReference>
<keyword evidence="2" id="KW-1185">Reference proteome</keyword>
<proteinExistence type="predicted"/>
<sequence length="411" mass="47897">METRVKLVAIAKDEAAYLPEWIYHHAYFGFDSFDIHVNNTSDKSKEVLEKLSNAYNINIIDSDGLYHKGAKLFQTRAYEYSLKKTPSKQFSHIAFFDVDEFWTPNDFKSSIQEYIKKSEQFDVYLFNWAIHKSDSDFSHCFSKNNVLALDLHVKHLIKLGRKYSLGIHNSNGDNLHYADGNLKTADFLEHVKAKVKIDKGCFPKAFLVHRLYRGQLEYVSMLGRGLPNGNRFKSNRKGYKTDKGLDIEYKIDSYLLDNYYQKYETMLENLDLVSDVFDSKGYVTARYQKLLSVIDNGVNKDEAKVLYRALNNITIPEVVRRRRQIKDELNKEPAQLGLHLTKNDLRHPHKTVSLNGSRNKYIDEIRNASLFFEESDPDIACQLMRIAHKLRPEGEFIKHKLTQMEQKITDD</sequence>
<dbReference type="EMBL" id="CP102096">
    <property type="protein sequence ID" value="UUM30021.1"/>
    <property type="molecule type" value="Genomic_DNA"/>
</dbReference>
<evidence type="ECO:0000313" key="2">
    <source>
        <dbReference type="Proteomes" id="UP001058602"/>
    </source>
</evidence>
<dbReference type="InterPro" id="IPR029044">
    <property type="entry name" value="Nucleotide-diphossugar_trans"/>
</dbReference>
<reference evidence="1" key="1">
    <citation type="submission" date="2022-07" db="EMBL/GenBank/DDBJ databases">
        <title>Complete genome of Vibrio japonicus strain JCM 31412T and phylogenomic assessment of the Nereis clade of the genus Vibrio.</title>
        <authorList>
            <person name="Shlafstein M.D."/>
            <person name="Emsley S.A."/>
            <person name="Ushijima B."/>
            <person name="Videau P."/>
            <person name="Saw J.H."/>
        </authorList>
    </citation>
    <scope>NUCLEOTIDE SEQUENCE</scope>
    <source>
        <strain evidence="1">JCM 31412</strain>
    </source>
</reference>
<protein>
    <submittedName>
        <fullName evidence="1">Glycosyltransferase family 2 protein</fullName>
    </submittedName>
</protein>
<dbReference type="Pfam" id="PF13704">
    <property type="entry name" value="Glyco_tranf_2_4"/>
    <property type="match status" value="1"/>
</dbReference>
<gene>
    <name evidence="1" type="ORF">NP165_09910</name>
</gene>
<dbReference type="Proteomes" id="UP001058602">
    <property type="component" value="Chromosome 1"/>
</dbReference>
<accession>A0ABY5LGE9</accession>
<name>A0ABY5LGE9_9VIBR</name>
<evidence type="ECO:0000313" key="1">
    <source>
        <dbReference type="EMBL" id="UUM30021.1"/>
    </source>
</evidence>
<dbReference type="SUPFAM" id="SSF53448">
    <property type="entry name" value="Nucleotide-diphospho-sugar transferases"/>
    <property type="match status" value="1"/>
</dbReference>
<organism evidence="1 2">
    <name type="scientific">Vibrio japonicus</name>
    <dbReference type="NCBI Taxonomy" id="1824638"/>
    <lineage>
        <taxon>Bacteria</taxon>
        <taxon>Pseudomonadati</taxon>
        <taxon>Pseudomonadota</taxon>
        <taxon>Gammaproteobacteria</taxon>
        <taxon>Vibrionales</taxon>
        <taxon>Vibrionaceae</taxon>
        <taxon>Vibrio</taxon>
    </lineage>
</organism>